<dbReference type="Proteomes" id="UP000287651">
    <property type="component" value="Unassembled WGS sequence"/>
</dbReference>
<feature type="coiled-coil region" evidence="1">
    <location>
        <begin position="12"/>
        <end position="67"/>
    </location>
</feature>
<dbReference type="AlphaFoldDB" id="A0A426WYF2"/>
<gene>
    <name evidence="2" type="ORF">B296_00054947</name>
</gene>
<reference evidence="2 3" key="1">
    <citation type="journal article" date="2014" name="Agronomy (Basel)">
        <title>A Draft Genome Sequence for Ensete ventricosum, the Drought-Tolerant Tree Against Hunger.</title>
        <authorList>
            <person name="Harrison J."/>
            <person name="Moore K.A."/>
            <person name="Paszkiewicz K."/>
            <person name="Jones T."/>
            <person name="Grant M."/>
            <person name="Ambacheew D."/>
            <person name="Muzemil S."/>
            <person name="Studholme D.J."/>
        </authorList>
    </citation>
    <scope>NUCLEOTIDE SEQUENCE [LARGE SCALE GENOMIC DNA]</scope>
</reference>
<keyword evidence="1" id="KW-0175">Coiled coil</keyword>
<accession>A0A426WYF2</accession>
<sequence>MTLRVANKELKLRANQEAIAAIEHRANELQATVDRLRAELDSSENRRKGLEQEVDTLRSNLQGARDDRAHLKGDVLSLTKATTFLEAELKAEGPEVVAAYKASREFKLGLEKMGRTSYEYGYRVVLERLWAKLPKA</sequence>
<evidence type="ECO:0000313" key="2">
    <source>
        <dbReference type="EMBL" id="RRT32317.1"/>
    </source>
</evidence>
<proteinExistence type="predicted"/>
<organism evidence="2 3">
    <name type="scientific">Ensete ventricosum</name>
    <name type="common">Abyssinian banana</name>
    <name type="synonym">Musa ensete</name>
    <dbReference type="NCBI Taxonomy" id="4639"/>
    <lineage>
        <taxon>Eukaryota</taxon>
        <taxon>Viridiplantae</taxon>
        <taxon>Streptophyta</taxon>
        <taxon>Embryophyta</taxon>
        <taxon>Tracheophyta</taxon>
        <taxon>Spermatophyta</taxon>
        <taxon>Magnoliopsida</taxon>
        <taxon>Liliopsida</taxon>
        <taxon>Zingiberales</taxon>
        <taxon>Musaceae</taxon>
        <taxon>Ensete</taxon>
    </lineage>
</organism>
<comment type="caution">
    <text evidence="2">The sequence shown here is derived from an EMBL/GenBank/DDBJ whole genome shotgun (WGS) entry which is preliminary data.</text>
</comment>
<dbReference type="EMBL" id="AMZH03032624">
    <property type="protein sequence ID" value="RRT32317.1"/>
    <property type="molecule type" value="Genomic_DNA"/>
</dbReference>
<name>A0A426WYF2_ENSVE</name>
<evidence type="ECO:0000256" key="1">
    <source>
        <dbReference type="SAM" id="Coils"/>
    </source>
</evidence>
<protein>
    <submittedName>
        <fullName evidence="2">Uncharacterized protein</fullName>
    </submittedName>
</protein>
<dbReference type="Gene3D" id="1.20.5.340">
    <property type="match status" value="1"/>
</dbReference>
<evidence type="ECO:0000313" key="3">
    <source>
        <dbReference type="Proteomes" id="UP000287651"/>
    </source>
</evidence>